<accession>A0A7U9JDN4</accession>
<dbReference type="AlphaFoldDB" id="A0A7U9JDN4"/>
<keyword evidence="3" id="KW-1185">Reference proteome</keyword>
<proteinExistence type="predicted"/>
<sequence>MPLREMSQSKRFQIQASASRRSICLFCSIDFTAQMKPEREIAGEPDWVLPLPKNSYRLTAEQSMSIAPLAKGPPFGSSFPADDREDVYGKMENRIP</sequence>
<organism evidence="2 3">
    <name type="scientific">Geobacillus thermopakistaniensis (strain MAS1)</name>
    <dbReference type="NCBI Taxonomy" id="1408282"/>
    <lineage>
        <taxon>Bacteria</taxon>
        <taxon>Bacillati</taxon>
        <taxon>Bacillota</taxon>
        <taxon>Bacilli</taxon>
        <taxon>Bacillales</taxon>
        <taxon>Anoxybacillaceae</taxon>
        <taxon>Geobacillus</taxon>
    </lineage>
</organism>
<evidence type="ECO:0000313" key="3">
    <source>
        <dbReference type="Proteomes" id="UP000018339"/>
    </source>
</evidence>
<gene>
    <name evidence="2" type="ORF">T260_01910</name>
</gene>
<reference evidence="2 3" key="1">
    <citation type="journal article" date="2014" name="Genome Announc.">
        <title>Draft Genome Sequence of Geobacillus thermopakistaniensis Strain MAS1.</title>
        <authorList>
            <person name="Siddiqui M.A."/>
            <person name="Rashid N."/>
            <person name="Ayyampalayam S."/>
            <person name="Whitman W.B."/>
        </authorList>
    </citation>
    <scope>NUCLEOTIDE SEQUENCE [LARGE SCALE GENOMIC DNA]</scope>
    <source>
        <strain evidence="2 3">MAS1</strain>
    </source>
</reference>
<dbReference type="Proteomes" id="UP000018339">
    <property type="component" value="Unassembled WGS sequence"/>
</dbReference>
<dbReference type="EMBL" id="AYSF01000024">
    <property type="protein sequence ID" value="ESU73629.1"/>
    <property type="molecule type" value="Genomic_DNA"/>
</dbReference>
<comment type="caution">
    <text evidence="2">The sequence shown here is derived from an EMBL/GenBank/DDBJ whole genome shotgun (WGS) entry which is preliminary data.</text>
</comment>
<feature type="compositionally biased region" description="Basic and acidic residues" evidence="1">
    <location>
        <begin position="86"/>
        <end position="96"/>
    </location>
</feature>
<evidence type="ECO:0000313" key="2">
    <source>
        <dbReference type="EMBL" id="ESU73629.1"/>
    </source>
</evidence>
<evidence type="ECO:0000256" key="1">
    <source>
        <dbReference type="SAM" id="MobiDB-lite"/>
    </source>
</evidence>
<feature type="region of interest" description="Disordered" evidence="1">
    <location>
        <begin position="69"/>
        <end position="96"/>
    </location>
</feature>
<protein>
    <submittedName>
        <fullName evidence="2">Uncharacterized protein</fullName>
    </submittedName>
</protein>
<name>A0A7U9JDN4_GEOTM</name>